<evidence type="ECO:0000313" key="3">
    <source>
        <dbReference type="EMBL" id="MFC6836801.1"/>
    </source>
</evidence>
<evidence type="ECO:0000313" key="4">
    <source>
        <dbReference type="Proteomes" id="UP001596406"/>
    </source>
</evidence>
<dbReference type="RefSeq" id="WP_304448478.1">
    <property type="nucleotide sequence ID" value="NZ_JARRAH010000001.1"/>
</dbReference>
<dbReference type="InterPro" id="IPR058367">
    <property type="entry name" value="DUF8054"/>
</dbReference>
<keyword evidence="4" id="KW-1185">Reference proteome</keyword>
<dbReference type="Pfam" id="PF26239">
    <property type="entry name" value="DUF8054"/>
    <property type="match status" value="1"/>
</dbReference>
<protein>
    <recommendedName>
        <fullName evidence="2">DUF8054 domain-containing protein</fullName>
    </recommendedName>
</protein>
<feature type="domain" description="DUF8054" evidence="2">
    <location>
        <begin position="8"/>
        <end position="178"/>
    </location>
</feature>
<dbReference type="EMBL" id="JBHSXM010000001">
    <property type="protein sequence ID" value="MFC6836801.1"/>
    <property type="molecule type" value="Genomic_DNA"/>
</dbReference>
<feature type="region of interest" description="Disordered" evidence="1">
    <location>
        <begin position="104"/>
        <end position="192"/>
    </location>
</feature>
<evidence type="ECO:0000259" key="2">
    <source>
        <dbReference type="Pfam" id="PF26239"/>
    </source>
</evidence>
<dbReference type="AlphaFoldDB" id="A0ABD5UBQ8"/>
<accession>A0ABD5UBQ8</accession>
<organism evidence="3 4">
    <name type="scientific">Halomarina ordinaria</name>
    <dbReference type="NCBI Taxonomy" id="3033939"/>
    <lineage>
        <taxon>Archaea</taxon>
        <taxon>Methanobacteriati</taxon>
        <taxon>Methanobacteriota</taxon>
        <taxon>Stenosarchaea group</taxon>
        <taxon>Halobacteria</taxon>
        <taxon>Halobacteriales</taxon>
        <taxon>Natronomonadaceae</taxon>
        <taxon>Halomarina</taxon>
    </lineage>
</organism>
<comment type="caution">
    <text evidence="3">The sequence shown here is derived from an EMBL/GenBank/DDBJ whole genome shotgun (WGS) entry which is preliminary data.</text>
</comment>
<dbReference type="Proteomes" id="UP001596406">
    <property type="component" value="Unassembled WGS sequence"/>
</dbReference>
<name>A0ABD5UBQ8_9EURY</name>
<gene>
    <name evidence="3" type="ORF">ACFQHK_09780</name>
</gene>
<evidence type="ECO:0000256" key="1">
    <source>
        <dbReference type="SAM" id="MobiDB-lite"/>
    </source>
</evidence>
<sequence length="192" mass="20358">MSVEALPIPRGELLRSRVVADVAVALEDALDRSLTGYALLAPQEALLLDDGDPLVLTFEAGVPVLAYHVGTDAGGARALADLAPLGPCRLDLFELPPSALAAAHDTPELRVSPGTPAERLGGDPSLAERTRERAPDDATDDGDDLDALTAFLEDEERIDAIREQARTEAERRAAEWGLDDHLGRVDPPGSGR</sequence>
<reference evidence="3 4" key="1">
    <citation type="journal article" date="2019" name="Int. J. Syst. Evol. Microbiol.">
        <title>The Global Catalogue of Microorganisms (GCM) 10K type strain sequencing project: providing services to taxonomists for standard genome sequencing and annotation.</title>
        <authorList>
            <consortium name="The Broad Institute Genomics Platform"/>
            <consortium name="The Broad Institute Genome Sequencing Center for Infectious Disease"/>
            <person name="Wu L."/>
            <person name="Ma J."/>
        </authorList>
    </citation>
    <scope>NUCLEOTIDE SEQUENCE [LARGE SCALE GENOMIC DNA]</scope>
    <source>
        <strain evidence="3 4">PSRA2</strain>
    </source>
</reference>
<feature type="compositionally biased region" description="Basic and acidic residues" evidence="1">
    <location>
        <begin position="126"/>
        <end position="136"/>
    </location>
</feature>
<feature type="compositionally biased region" description="Basic and acidic residues" evidence="1">
    <location>
        <begin position="158"/>
        <end position="184"/>
    </location>
</feature>
<feature type="compositionally biased region" description="Acidic residues" evidence="1">
    <location>
        <begin position="137"/>
        <end position="157"/>
    </location>
</feature>
<proteinExistence type="predicted"/>